<feature type="non-terminal residue" evidence="2">
    <location>
        <position position="628"/>
    </location>
</feature>
<dbReference type="EMBL" id="DF841108">
    <property type="protein sequence ID" value="GAT45350.1"/>
    <property type="molecule type" value="Genomic_DNA"/>
</dbReference>
<feature type="compositionally biased region" description="Pro residues" evidence="1">
    <location>
        <begin position="195"/>
        <end position="230"/>
    </location>
</feature>
<sequence length="628" mass="70006">MQRRNSAQQSRLAIAPARSATDPGVRIFPAPARLPAARFPLAHCRAVGGIPTAGSPQATALGCRLRLRNGREALFAVPVRALCSEHPAPPSRMRLWALLFLLLMSFVCVPGCRTPHKTYSRSTDLKNHQRSCAAYQAARRAQAQQLAERPDPVTTFQANKRRRLEEQNQARSSEMESQDIGVYDAGYMAAGPSSSAPPSPPLPTSPPRSTPPASTRPPSPEPESRPPSPVVPTRADGRPVRTKRKTWKLLEQLPEPPVLPQAPVVVPEPDDAPTMREWVWTGIKTSANVFGLFREYPEMPTSNPEETTALEDVSDVPKQPQAPMPPPPPPLPEYQTDASANLAQGLEALNLDTAEPLGPPPAPFSSWTAAGLMNWMWTGSAQKSIEEARRLVRFLGSPLFRQEDVRNFDVDVETRRLDEHLASSANKDGWKQASVTIVVPDGTRHDSEDDAARFPVPGLWYRSLTGAIKAGIEKAAPNTFHYTPFKQFWKRSVTAEPERVRDEIYSSDAMVEAYTELQNKPRIPNCTLERVIIPLMFWSDSTHLASFGDAFLWPLYLFFGNQSKNLRVKPTSNMCHHVAFAQLPDEFGDFYRNLTRKAPSAEMLTHCRRELMHAIWRLLLDDEFLAAY</sequence>
<accession>A0ABQ0L2H2</accession>
<evidence type="ECO:0008006" key="4">
    <source>
        <dbReference type="Google" id="ProtNLM"/>
    </source>
</evidence>
<proteinExistence type="predicted"/>
<feature type="compositionally biased region" description="Pro residues" evidence="1">
    <location>
        <begin position="320"/>
        <end position="331"/>
    </location>
</feature>
<organism evidence="2 3">
    <name type="scientific">Mycena chlorophos</name>
    <name type="common">Agaric fungus</name>
    <name type="synonym">Agaricus chlorophos</name>
    <dbReference type="NCBI Taxonomy" id="658473"/>
    <lineage>
        <taxon>Eukaryota</taxon>
        <taxon>Fungi</taxon>
        <taxon>Dikarya</taxon>
        <taxon>Basidiomycota</taxon>
        <taxon>Agaricomycotina</taxon>
        <taxon>Agaricomycetes</taxon>
        <taxon>Agaricomycetidae</taxon>
        <taxon>Agaricales</taxon>
        <taxon>Marasmiineae</taxon>
        <taxon>Mycenaceae</taxon>
        <taxon>Mycena</taxon>
    </lineage>
</organism>
<dbReference type="Proteomes" id="UP000815677">
    <property type="component" value="Unassembled WGS sequence"/>
</dbReference>
<feature type="region of interest" description="Disordered" evidence="1">
    <location>
        <begin position="143"/>
        <end position="241"/>
    </location>
</feature>
<gene>
    <name evidence="2" type="ORF">MCHLO_02936</name>
</gene>
<evidence type="ECO:0000256" key="1">
    <source>
        <dbReference type="SAM" id="MobiDB-lite"/>
    </source>
</evidence>
<evidence type="ECO:0000313" key="2">
    <source>
        <dbReference type="EMBL" id="GAT45350.1"/>
    </source>
</evidence>
<keyword evidence="3" id="KW-1185">Reference proteome</keyword>
<reference evidence="2" key="1">
    <citation type="submission" date="2014-09" db="EMBL/GenBank/DDBJ databases">
        <title>Genome sequence of the luminous mushroom Mycena chlorophos for searching fungal bioluminescence genes.</title>
        <authorList>
            <person name="Tanaka Y."/>
            <person name="Kasuga D."/>
            <person name="Oba Y."/>
            <person name="Hase S."/>
            <person name="Sato K."/>
            <person name="Oba Y."/>
            <person name="Sakakibara Y."/>
        </authorList>
    </citation>
    <scope>NUCLEOTIDE SEQUENCE</scope>
</reference>
<evidence type="ECO:0000313" key="3">
    <source>
        <dbReference type="Proteomes" id="UP000815677"/>
    </source>
</evidence>
<dbReference type="InterPro" id="IPR041078">
    <property type="entry name" value="Plavaka"/>
</dbReference>
<feature type="region of interest" description="Disordered" evidence="1">
    <location>
        <begin position="298"/>
        <end position="331"/>
    </location>
</feature>
<dbReference type="Pfam" id="PF18759">
    <property type="entry name" value="Plavaka"/>
    <property type="match status" value="1"/>
</dbReference>
<name>A0ABQ0L2H2_MYCCL</name>
<protein>
    <recommendedName>
        <fullName evidence="4">C2H2-type domain-containing protein</fullName>
    </recommendedName>
</protein>